<dbReference type="eggNOG" id="KOG1788">
    <property type="taxonomic scope" value="Eukaryota"/>
</dbReference>
<dbReference type="eggNOG" id="KOG1786">
    <property type="taxonomic scope" value="Eukaryota"/>
</dbReference>
<dbReference type="SMART" id="SM00320">
    <property type="entry name" value="WD40"/>
    <property type="match status" value="4"/>
</dbReference>
<proteinExistence type="predicted"/>
<dbReference type="PROSITE" id="PS50197">
    <property type="entry name" value="BEACH"/>
    <property type="match status" value="1"/>
</dbReference>
<dbReference type="GeneID" id="20671631"/>
<evidence type="ECO:0000313" key="6">
    <source>
        <dbReference type="EMBL" id="ETW75285.1"/>
    </source>
</evidence>
<accession>W4JQD9</accession>
<dbReference type="InterPro" id="IPR015943">
    <property type="entry name" value="WD40/YVTN_repeat-like_dom_sf"/>
</dbReference>
<evidence type="ECO:0008006" key="8">
    <source>
        <dbReference type="Google" id="ProtNLM"/>
    </source>
</evidence>
<dbReference type="InterPro" id="IPR000409">
    <property type="entry name" value="BEACH_dom"/>
</dbReference>
<dbReference type="SUPFAM" id="SSF81837">
    <property type="entry name" value="BEACH domain"/>
    <property type="match status" value="1"/>
</dbReference>
<dbReference type="PANTHER" id="PTHR46108:SF4">
    <property type="entry name" value="BLUE CHEESE"/>
    <property type="match status" value="1"/>
</dbReference>
<dbReference type="EMBL" id="KI925466">
    <property type="protein sequence ID" value="ETW75285.1"/>
    <property type="molecule type" value="Genomic_DNA"/>
</dbReference>
<dbReference type="Gene3D" id="2.130.10.10">
    <property type="entry name" value="YVTN repeat-like/Quinoprotein amine dehydrogenase"/>
    <property type="match status" value="1"/>
</dbReference>
<dbReference type="Gene3D" id="2.30.29.30">
    <property type="entry name" value="Pleckstrin-homology domain (PH domain)/Phosphotyrosine-binding domain (PTB)"/>
    <property type="match status" value="1"/>
</dbReference>
<evidence type="ECO:0000259" key="4">
    <source>
        <dbReference type="PROSITE" id="PS50197"/>
    </source>
</evidence>
<gene>
    <name evidence="6" type="ORF">HETIRDRAFT_331060</name>
</gene>
<dbReference type="OrthoDB" id="26681at2759"/>
<dbReference type="HOGENOM" id="CLU_000175_1_1_1"/>
<evidence type="ECO:0000313" key="7">
    <source>
        <dbReference type="Proteomes" id="UP000030671"/>
    </source>
</evidence>
<keyword evidence="2" id="KW-0677">Repeat</keyword>
<dbReference type="Pfam" id="PF15787">
    <property type="entry name" value="DUF4704"/>
    <property type="match status" value="1"/>
</dbReference>
<dbReference type="InterPro" id="IPR036322">
    <property type="entry name" value="WD40_repeat_dom_sf"/>
</dbReference>
<dbReference type="PANTHER" id="PTHR46108">
    <property type="entry name" value="BLUE CHEESE"/>
    <property type="match status" value="1"/>
</dbReference>
<dbReference type="InterPro" id="IPR019775">
    <property type="entry name" value="WD40_repeat_CS"/>
</dbReference>
<dbReference type="STRING" id="747525.W4JQD9"/>
<organism evidence="6 7">
    <name type="scientific">Heterobasidion irregulare (strain TC 32-1)</name>
    <dbReference type="NCBI Taxonomy" id="747525"/>
    <lineage>
        <taxon>Eukaryota</taxon>
        <taxon>Fungi</taxon>
        <taxon>Dikarya</taxon>
        <taxon>Basidiomycota</taxon>
        <taxon>Agaricomycotina</taxon>
        <taxon>Agaricomycetes</taxon>
        <taxon>Russulales</taxon>
        <taxon>Bondarzewiaceae</taxon>
        <taxon>Heterobasidion</taxon>
        <taxon>Heterobasidion annosum species complex</taxon>
    </lineage>
</organism>
<evidence type="ECO:0000256" key="1">
    <source>
        <dbReference type="ARBA" id="ARBA00022574"/>
    </source>
</evidence>
<dbReference type="PROSITE" id="PS50082">
    <property type="entry name" value="WD_REPEATS_2"/>
    <property type="match status" value="2"/>
</dbReference>
<dbReference type="PROSITE" id="PS00678">
    <property type="entry name" value="WD_REPEATS_1"/>
    <property type="match status" value="1"/>
</dbReference>
<dbReference type="PROSITE" id="PS50294">
    <property type="entry name" value="WD_REPEATS_REGION"/>
    <property type="match status" value="1"/>
</dbReference>
<dbReference type="InterPro" id="IPR023362">
    <property type="entry name" value="PH-BEACH_dom"/>
</dbReference>
<feature type="domain" description="BEACH-type PH" evidence="5">
    <location>
        <begin position="1267"/>
        <end position="1389"/>
    </location>
</feature>
<dbReference type="SUPFAM" id="SSF49899">
    <property type="entry name" value="Concanavalin A-like lectins/glucanases"/>
    <property type="match status" value="1"/>
</dbReference>
<evidence type="ECO:0000256" key="2">
    <source>
        <dbReference type="ARBA" id="ARBA00022737"/>
    </source>
</evidence>
<dbReference type="FunCoup" id="W4JQD9">
    <property type="interactions" value="72"/>
</dbReference>
<keyword evidence="1 3" id="KW-0853">WD repeat</keyword>
<name>W4JQD9_HETIT</name>
<dbReference type="RefSeq" id="XP_009552718.1">
    <property type="nucleotide sequence ID" value="XM_009554423.1"/>
</dbReference>
<dbReference type="KEGG" id="hir:HETIRDRAFT_331060"/>
<dbReference type="SMART" id="SM01026">
    <property type="entry name" value="Beach"/>
    <property type="match status" value="1"/>
</dbReference>
<dbReference type="SUPFAM" id="SSF50978">
    <property type="entry name" value="WD40 repeat-like"/>
    <property type="match status" value="1"/>
</dbReference>
<dbReference type="Gene3D" id="2.60.120.200">
    <property type="match status" value="1"/>
</dbReference>
<dbReference type="SUPFAM" id="SSF48371">
    <property type="entry name" value="ARM repeat"/>
    <property type="match status" value="1"/>
</dbReference>
<evidence type="ECO:0000256" key="3">
    <source>
        <dbReference type="PROSITE-ProRule" id="PRU00221"/>
    </source>
</evidence>
<dbReference type="InterPro" id="IPR056252">
    <property type="entry name" value="Alfy-like_Arm-like"/>
</dbReference>
<dbReference type="Pfam" id="PF13385">
    <property type="entry name" value="Laminin_G_3"/>
    <property type="match status" value="1"/>
</dbReference>
<dbReference type="Proteomes" id="UP000030671">
    <property type="component" value="Unassembled WGS sequence"/>
</dbReference>
<dbReference type="InterPro" id="IPR016024">
    <property type="entry name" value="ARM-type_fold"/>
</dbReference>
<feature type="repeat" description="WD" evidence="3">
    <location>
        <begin position="1814"/>
        <end position="1834"/>
    </location>
</feature>
<keyword evidence="7" id="KW-1185">Reference proteome</keyword>
<sequence length="2035" mass="229697">MLSALLTPLRARFDASPRQETTPLPPPDDELAPEDFARDVLIELMRNAVEKLKSTEDRGVQVLSEVHRIMLQDACTKDVFRELDGFLTIISTLSTLHAPRQGPIAEPEEQVRAEMLEGTHLIFSIASEAMYDHEENYEFFQNHVGYETFSEALHPFVDGDADVRDRILGLLFSLALHDFSVSNLFSVVRDVTYEGISVKIDEAEPHLGLIVQPKALKALWNFLPGYREDRLLHYTLYKLLERLSTLCHRNQAILSNLGLAESLFRTFYDQKSNATVKPQERRAMQKLLRRLLDAGATPAETRMVFRKAVKPDGSLDSDILDVIRSGIKSRWLDHFSFERRSVVKFTEENTKGLPSTGFTFMIWLRIENFPAHKSHALFSFALPTRRFFSLSIRPDGKLEIWSFGQKVPELVSKTSFPKSRWIHLALLHYPHRISNPTIRLFVDGVLNETANWAYPRPDSIAQTGTYTIGDDSDDARMSWCMASACLISKLLGDHLPRFIHHLGPRYSSMFQSPELVRFLTYEASTSLNIFLSTIASKHGVPSDVASLVKAIKDGIGIDEASVVFSLVPSIFWDKSDSQDAPVESSVMGRFARQGDVLPMKAYCIDIAVWKIGGAAVLLRLVQLASSAHELSRTLSILTDGLRNSWQNSEDMERIRGYEILSAILRSKSELINMTGFETLFEFMGMNFRSPDHSTISNIVAYRFIALDFELWSHTREEIQRVHLEHFSTLMRSSRYRNFNCRQRLSKVGLVRRLLFVWQTHWYNDGIGPFILDAMRAVAETAFTIDDVVKPVVSYLAANLHKGKLRLDNNFEFFLTISSPRSVISRIDHDHAREKAEQILELFISILSSSSDCYTKFAAALPLTRICLLLLGDRPSPIVATQVLKLIDVSLNTSRSFSRKFELVSGWSVLKTVLPYAWNTSVHAAAFRILLGSSDVQSTNVPTIACPNIMPAILAALNKVLSSVVHQVPSINNMETDNDNISAGTESAAELLLEALVDLQATSPTFCQLFKSQQTTQLLIQAFRYFVNTLSSMDEIEQRIVRMVEKLMHFGLTLALDSVVVAGGQKNEILDILKTAEAVVSGGGAKTTIDPELLTDRRTIRTRLTSTRLSLQVSERTVQKSIQRIHEWRETIVVSERKRLRKNVLDLRENYRQMTRLVEWVSPLVIERGLWAVPDQHHLWRLDETEGPCRVRKRLESDGEVAMAFKLDGNENLRGIEDPIVDDQSIFRVEVPPWAESYEISSTDADDDRQLAEDVVEDKHRRVRHDLEPGDVIDAISTVARITGVDSSPGLLIFGRTNLYMLDGLVENDDGEVIEAHEAPKTLFFVPGSIVELDGIQRAQRWSYDQVASFSDRTFLFRDVALEIYFKDSRSLLIVFLTKKQRHDMNHKLSSIVHGNRNPSELTPGLLRSPMLVKASARVLSGFRADELSSAQRKWQAREISNYTYLSILNQISGRTPSDATQYPIFPWVLQDYRSETLDLSSRDSFRDLTKPMGALTPARCEAAKSRYESLESVGETPFHYGTHFSSSMIVCHFLIRMSPFTNMFKTLQGGDWDLPDRLFSNVARAYDSASKDIRGDVRELIPEFFTCPEFLENSANLDFGVQQNNGERIHHVGLPPWAKDDPLLFITLNRRALESDYVSEHLPAWIDLIWGHKQRDPASLNVFHPLSYEGSIDLDSITDDLEREATIGIIHNFGQTPRRLFNVPHPQRFMHGLSSLPLGTLHGIEEDHALLIQNFTNNPAYFEDLGPHTPVRDLTIDMIGERVIPHPDGILSVPSYPHERVEWGFSRTGRAAAVELRAVVQVIEGLDCTCAVFPDSDNLVTGSSDHIVRLWRISRNAGGPTSMHLSLSNIMRVHTAGIVCVTASRAWSVIVSGSKDGSAAIWDLNKATYTRSIWHGEGPETEIHLAAVNESTGYIATCSRTKLCLHTINARSIAQLDLTSFSTHLHFPPIMSLAFHEREYSHLGILATGSPDGKITLRTWNADATPKGEKCKWEFVTLRTLHARKADPITALRFIGEYLYHGDSSGKVSSWELPD</sequence>
<dbReference type="Pfam" id="PF02138">
    <property type="entry name" value="Beach"/>
    <property type="match status" value="1"/>
</dbReference>
<dbReference type="CDD" id="cd06071">
    <property type="entry name" value="Beach"/>
    <property type="match status" value="1"/>
</dbReference>
<dbReference type="PROSITE" id="PS51783">
    <property type="entry name" value="PH_BEACH"/>
    <property type="match status" value="1"/>
</dbReference>
<reference evidence="6 7" key="1">
    <citation type="journal article" date="2012" name="New Phytol.">
        <title>Insight into trade-off between wood decay and parasitism from the genome of a fungal forest pathogen.</title>
        <authorList>
            <person name="Olson A."/>
            <person name="Aerts A."/>
            <person name="Asiegbu F."/>
            <person name="Belbahri L."/>
            <person name="Bouzid O."/>
            <person name="Broberg A."/>
            <person name="Canback B."/>
            <person name="Coutinho P.M."/>
            <person name="Cullen D."/>
            <person name="Dalman K."/>
            <person name="Deflorio G."/>
            <person name="van Diepen L.T."/>
            <person name="Dunand C."/>
            <person name="Duplessis S."/>
            <person name="Durling M."/>
            <person name="Gonthier P."/>
            <person name="Grimwood J."/>
            <person name="Fossdal C.G."/>
            <person name="Hansson D."/>
            <person name="Henrissat B."/>
            <person name="Hietala A."/>
            <person name="Himmelstrand K."/>
            <person name="Hoffmeister D."/>
            <person name="Hogberg N."/>
            <person name="James T.Y."/>
            <person name="Karlsson M."/>
            <person name="Kohler A."/>
            <person name="Kues U."/>
            <person name="Lee Y.H."/>
            <person name="Lin Y.C."/>
            <person name="Lind M."/>
            <person name="Lindquist E."/>
            <person name="Lombard V."/>
            <person name="Lucas S."/>
            <person name="Lunden K."/>
            <person name="Morin E."/>
            <person name="Murat C."/>
            <person name="Park J."/>
            <person name="Raffaello T."/>
            <person name="Rouze P."/>
            <person name="Salamov A."/>
            <person name="Schmutz J."/>
            <person name="Solheim H."/>
            <person name="Stahlberg J."/>
            <person name="Velez H."/>
            <person name="de Vries R.P."/>
            <person name="Wiebenga A."/>
            <person name="Woodward S."/>
            <person name="Yakovlev I."/>
            <person name="Garbelotto M."/>
            <person name="Martin F."/>
            <person name="Grigoriev I.V."/>
            <person name="Stenlid J."/>
        </authorList>
    </citation>
    <scope>NUCLEOTIDE SEQUENCE [LARGE SCALE GENOMIC DNA]</scope>
    <source>
        <strain evidence="6 7">TC 32-1</strain>
    </source>
</reference>
<feature type="domain" description="BEACH" evidence="4">
    <location>
        <begin position="1419"/>
        <end position="1708"/>
    </location>
</feature>
<dbReference type="Pfam" id="PF23295">
    <property type="entry name" value="Arm_4"/>
    <property type="match status" value="1"/>
</dbReference>
<dbReference type="InterPro" id="IPR051944">
    <property type="entry name" value="BEACH_domain_protein"/>
</dbReference>
<dbReference type="InterPro" id="IPR031570">
    <property type="entry name" value="NBEA/BDCP_DUF4704"/>
</dbReference>
<protein>
    <recommendedName>
        <fullName evidence="8">Beach-domain-containing protein</fullName>
    </recommendedName>
</protein>
<dbReference type="Pfam" id="PF00400">
    <property type="entry name" value="WD40"/>
    <property type="match status" value="2"/>
</dbReference>
<dbReference type="InterPro" id="IPR011993">
    <property type="entry name" value="PH-like_dom_sf"/>
</dbReference>
<dbReference type="InParanoid" id="W4JQD9"/>
<dbReference type="Gene3D" id="1.10.1540.10">
    <property type="entry name" value="BEACH domain"/>
    <property type="match status" value="1"/>
</dbReference>
<evidence type="ECO:0000259" key="5">
    <source>
        <dbReference type="PROSITE" id="PS51783"/>
    </source>
</evidence>
<dbReference type="InterPro" id="IPR036372">
    <property type="entry name" value="BEACH_dom_sf"/>
</dbReference>
<dbReference type="InterPro" id="IPR013320">
    <property type="entry name" value="ConA-like_dom_sf"/>
</dbReference>
<dbReference type="InterPro" id="IPR001680">
    <property type="entry name" value="WD40_rpt"/>
</dbReference>
<dbReference type="SUPFAM" id="SSF50729">
    <property type="entry name" value="PH domain-like"/>
    <property type="match status" value="1"/>
</dbReference>
<feature type="repeat" description="WD" evidence="3">
    <location>
        <begin position="1851"/>
        <end position="1892"/>
    </location>
</feature>